<accession>A0A938B427</accession>
<dbReference type="Gene3D" id="1.25.40.10">
    <property type="entry name" value="Tetratricopeptide repeat domain"/>
    <property type="match status" value="2"/>
</dbReference>
<dbReference type="PANTHER" id="PTHR10098:SF108">
    <property type="entry name" value="TETRATRICOPEPTIDE REPEAT PROTEIN 28"/>
    <property type="match status" value="1"/>
</dbReference>
<feature type="non-terminal residue" evidence="2">
    <location>
        <position position="1"/>
    </location>
</feature>
<dbReference type="InterPro" id="IPR019734">
    <property type="entry name" value="TPR_rpt"/>
</dbReference>
<dbReference type="EMBL" id="VGLS01000291">
    <property type="protein sequence ID" value="MBM3224280.1"/>
    <property type="molecule type" value="Genomic_DNA"/>
</dbReference>
<evidence type="ECO:0000313" key="3">
    <source>
        <dbReference type="Proteomes" id="UP000712673"/>
    </source>
</evidence>
<dbReference type="Proteomes" id="UP000712673">
    <property type="component" value="Unassembled WGS sequence"/>
</dbReference>
<dbReference type="Pfam" id="PF13176">
    <property type="entry name" value="TPR_7"/>
    <property type="match status" value="2"/>
</dbReference>
<gene>
    <name evidence="2" type="ORF">FJZ47_10805</name>
</gene>
<dbReference type="AlphaFoldDB" id="A0A938B427"/>
<feature type="repeat" description="TPR" evidence="1">
    <location>
        <begin position="103"/>
        <end position="136"/>
    </location>
</feature>
<dbReference type="SMART" id="SM00028">
    <property type="entry name" value="TPR"/>
    <property type="match status" value="3"/>
</dbReference>
<proteinExistence type="predicted"/>
<reference evidence="2" key="1">
    <citation type="submission" date="2019-03" db="EMBL/GenBank/DDBJ databases">
        <title>Lake Tanganyika Metagenome-Assembled Genomes (MAGs).</title>
        <authorList>
            <person name="Tran P."/>
        </authorList>
    </citation>
    <scope>NUCLEOTIDE SEQUENCE</scope>
    <source>
        <strain evidence="2">K_DeepCast_65m_m2_066</strain>
    </source>
</reference>
<dbReference type="InterPro" id="IPR011990">
    <property type="entry name" value="TPR-like_helical_dom_sf"/>
</dbReference>
<dbReference type="SUPFAM" id="SSF48452">
    <property type="entry name" value="TPR-like"/>
    <property type="match status" value="3"/>
</dbReference>
<sequence length="404" mass="44253">YEQALAALTHLPDSRATTEQAIDLRLGVRNPLVALAEAPGRVLDHLRRAETLAQTLGDPLRLGRVYTEMSNNFWVAGELDHTIDYGQRALALADTLGHVGLQARGHLILGRAYYDMGDYPRAIESLERNVATLRGDLLAARFGGNEIIAAISRTWLSLCHAECGAFTAGCALAAEGLQITETDNHPFSLIVACYGLSMVHRHQGEVRRALPVLERAMGLCQDWHILLFVPRQTAALGLAYALEGRVAAGLALVEHGVEQQVARNRPRFLAPLVSWLSEAYLLAGRLGDAHQRAAQALDLARQYQQRGQQAWALWLLGESTAPQVSLDGKAAVSHYRQALTLAEELGMRPLQAHCHRGLGMLYATLGQREQARPELCAAGDLYRAMDMTFWLPQVEATLAQVAGR</sequence>
<name>A0A938B427_UNCTE</name>
<organism evidence="2 3">
    <name type="scientific">Tectimicrobiota bacterium</name>
    <dbReference type="NCBI Taxonomy" id="2528274"/>
    <lineage>
        <taxon>Bacteria</taxon>
        <taxon>Pseudomonadati</taxon>
        <taxon>Nitrospinota/Tectimicrobiota group</taxon>
        <taxon>Candidatus Tectimicrobiota</taxon>
    </lineage>
</organism>
<protein>
    <submittedName>
        <fullName evidence="2">Tetratricopeptide repeat protein</fullName>
    </submittedName>
</protein>
<keyword evidence="1" id="KW-0802">TPR repeat</keyword>
<evidence type="ECO:0000313" key="2">
    <source>
        <dbReference type="EMBL" id="MBM3224280.1"/>
    </source>
</evidence>
<dbReference type="PROSITE" id="PS50005">
    <property type="entry name" value="TPR"/>
    <property type="match status" value="1"/>
</dbReference>
<evidence type="ECO:0000256" key="1">
    <source>
        <dbReference type="PROSITE-ProRule" id="PRU00339"/>
    </source>
</evidence>
<dbReference type="PANTHER" id="PTHR10098">
    <property type="entry name" value="RAPSYN-RELATED"/>
    <property type="match status" value="1"/>
</dbReference>
<comment type="caution">
    <text evidence="2">The sequence shown here is derived from an EMBL/GenBank/DDBJ whole genome shotgun (WGS) entry which is preliminary data.</text>
</comment>